<keyword evidence="1" id="KW-0694">RNA-binding</keyword>
<comment type="subunit">
    <text evidence="1">Monomer.</text>
</comment>
<accession>A0ABV6PTV7</accession>
<dbReference type="EC" id="2.1.1.266" evidence="1"/>
<evidence type="ECO:0000313" key="3">
    <source>
        <dbReference type="Proteomes" id="UP001589834"/>
    </source>
</evidence>
<dbReference type="GO" id="GO:0036307">
    <property type="term" value="F:23S rRNA (adenine(2030)-N(6))-methyltransferase activity"/>
    <property type="evidence" value="ECO:0007669"/>
    <property type="project" value="UniProtKB-EC"/>
</dbReference>
<evidence type="ECO:0000256" key="1">
    <source>
        <dbReference type="HAMAP-Rule" id="MF_00934"/>
    </source>
</evidence>
<dbReference type="Pfam" id="PF04378">
    <property type="entry name" value="RsmJ"/>
    <property type="match status" value="1"/>
</dbReference>
<gene>
    <name evidence="1" type="primary">rlmJ</name>
    <name evidence="2" type="ORF">ACFFGG_12010</name>
</gene>
<feature type="binding site" evidence="1">
    <location>
        <position position="19"/>
    </location>
    <ligand>
        <name>S-adenosyl-L-methionine</name>
        <dbReference type="ChEBI" id="CHEBI:59789"/>
    </ligand>
</feature>
<evidence type="ECO:0000313" key="2">
    <source>
        <dbReference type="EMBL" id="MFC0593276.1"/>
    </source>
</evidence>
<feature type="binding site" evidence="1">
    <location>
        <position position="125"/>
    </location>
    <ligand>
        <name>S-adenosyl-L-methionine</name>
        <dbReference type="ChEBI" id="CHEBI:59789"/>
    </ligand>
</feature>
<keyword evidence="1 2" id="KW-0489">Methyltransferase</keyword>
<sequence length="320" mass="33974">MFSYRHAFHAGNHADVLKHLVLIATVRHLMQKSGALTLIDTHAGAGIYRLDDQAAQTSGEALAGIARLQAALATDFKPNVAAAAVDQAQTAIDSEANILQDYLRLIAGFNRSAAPGAAWKVYPGSPLILHALMSEPERAAVHDRLRLFELHPTDWQALQAHVAQLGAGRQISMAREDGFVALKALLPPPAAAGGSRRALVLIDPSYEIKSDYAKVAAAVQDGLKRFVTGVYAVWYPIIARPEAHALPRRLKTLAQQAGRDWLHATLHIGVPPGGAPGLSASGMFVINPPHTLAPALRGALPDVVQALGRGRGQGYTVDAG</sequence>
<dbReference type="HAMAP" id="MF_00934">
    <property type="entry name" value="23SrRNA_methyltr_J"/>
    <property type="match status" value="1"/>
</dbReference>
<protein>
    <recommendedName>
        <fullName evidence="1">Ribosomal RNA large subunit methyltransferase J</fullName>
        <ecNumber evidence="1">2.1.1.266</ecNumber>
    </recommendedName>
    <alternativeName>
        <fullName evidence="1">23S rRNA (adenine(2030)-N6)-methyltransferase</fullName>
    </alternativeName>
    <alternativeName>
        <fullName evidence="1">23S rRNA m6A2030 methyltransferase</fullName>
    </alternativeName>
</protein>
<comment type="similarity">
    <text evidence="1">Belongs to the RlmJ family.</text>
</comment>
<dbReference type="Proteomes" id="UP001589834">
    <property type="component" value="Unassembled WGS sequence"/>
</dbReference>
<proteinExistence type="inferred from homology"/>
<keyword evidence="1" id="KW-0949">S-adenosyl-L-methionine</keyword>
<dbReference type="RefSeq" id="WP_377483362.1">
    <property type="nucleotide sequence ID" value="NZ_JBHLTN010000023.1"/>
</dbReference>
<dbReference type="SUPFAM" id="SSF53335">
    <property type="entry name" value="S-adenosyl-L-methionine-dependent methyltransferases"/>
    <property type="match status" value="1"/>
</dbReference>
<dbReference type="InterPro" id="IPR029063">
    <property type="entry name" value="SAM-dependent_MTases_sf"/>
</dbReference>
<feature type="active site" description="Proton acceptor" evidence="1">
    <location>
        <position position="203"/>
    </location>
</feature>
<keyword evidence="1 2" id="KW-0808">Transferase</keyword>
<comment type="catalytic activity">
    <reaction evidence="1">
        <text>adenosine(2030) in 23S rRNA + S-adenosyl-L-methionine = N(6)-methyladenosine(2030) in 23S rRNA + S-adenosyl-L-homocysteine + H(+)</text>
        <dbReference type="Rhea" id="RHEA:43736"/>
        <dbReference type="Rhea" id="RHEA-COMP:10668"/>
        <dbReference type="Rhea" id="RHEA-COMP:10669"/>
        <dbReference type="ChEBI" id="CHEBI:15378"/>
        <dbReference type="ChEBI" id="CHEBI:57856"/>
        <dbReference type="ChEBI" id="CHEBI:59789"/>
        <dbReference type="ChEBI" id="CHEBI:74411"/>
        <dbReference type="ChEBI" id="CHEBI:74449"/>
        <dbReference type="EC" id="2.1.1.266"/>
    </reaction>
</comment>
<comment type="caution">
    <text evidence="2">The sequence shown here is derived from an EMBL/GenBank/DDBJ whole genome shotgun (WGS) entry which is preliminary data.</text>
</comment>
<dbReference type="EMBL" id="JBHLTN010000023">
    <property type="protein sequence ID" value="MFC0593276.1"/>
    <property type="molecule type" value="Genomic_DNA"/>
</dbReference>
<feature type="binding site" evidence="1">
    <location>
        <position position="42"/>
    </location>
    <ligand>
        <name>S-adenosyl-L-methionine</name>
        <dbReference type="ChEBI" id="CHEBI:59789"/>
    </ligand>
</feature>
<keyword evidence="3" id="KW-1185">Reference proteome</keyword>
<dbReference type="PANTHER" id="PTHR37426:SF1">
    <property type="entry name" value="RIBOSOMAL RNA LARGE SUBUNIT METHYLTRANSFERASE J"/>
    <property type="match status" value="1"/>
</dbReference>
<dbReference type="InterPro" id="IPR007473">
    <property type="entry name" value="RlmJ"/>
</dbReference>
<feature type="site" description="Interaction with substrate rRNA" evidence="1">
    <location>
        <position position="4"/>
    </location>
</feature>
<keyword evidence="1" id="KW-0698">rRNA processing</keyword>
<comment type="function">
    <text evidence="1">Specifically methylates the adenine in position 2030 of 23S rRNA.</text>
</comment>
<name>A0ABV6PTV7_9BURK</name>
<dbReference type="PANTHER" id="PTHR37426">
    <property type="entry name" value="RIBOSOMAL RNA LARGE SUBUNIT METHYLTRANSFERASE J"/>
    <property type="match status" value="1"/>
</dbReference>
<feature type="binding site" evidence="1">
    <location>
        <position position="203"/>
    </location>
    <ligand>
        <name>S-adenosyl-L-methionine</name>
        <dbReference type="ChEBI" id="CHEBI:59789"/>
    </ligand>
</feature>
<dbReference type="Gene3D" id="3.40.50.150">
    <property type="entry name" value="Vaccinia Virus protein VP39"/>
    <property type="match status" value="1"/>
</dbReference>
<feature type="binding site" evidence="1">
    <location>
        <position position="149"/>
    </location>
    <ligand>
        <name>S-adenosyl-L-methionine</name>
        <dbReference type="ChEBI" id="CHEBI:59789"/>
    </ligand>
</feature>
<feature type="binding site" evidence="1">
    <location>
        <begin position="177"/>
        <end position="178"/>
    </location>
    <ligand>
        <name>S-adenosyl-L-methionine</name>
        <dbReference type="ChEBI" id="CHEBI:59789"/>
    </ligand>
</feature>
<organism evidence="2 3">
    <name type="scientific">Ottowia pentelensis</name>
    <dbReference type="NCBI Taxonomy" id="511108"/>
    <lineage>
        <taxon>Bacteria</taxon>
        <taxon>Pseudomonadati</taxon>
        <taxon>Pseudomonadota</taxon>
        <taxon>Betaproteobacteria</taxon>
        <taxon>Burkholderiales</taxon>
        <taxon>Comamonadaceae</taxon>
        <taxon>Ottowia</taxon>
    </lineage>
</organism>
<reference evidence="2 3" key="1">
    <citation type="submission" date="2024-09" db="EMBL/GenBank/DDBJ databases">
        <authorList>
            <person name="Sun Q."/>
            <person name="Mori K."/>
        </authorList>
    </citation>
    <scope>NUCLEOTIDE SEQUENCE [LARGE SCALE GENOMIC DNA]</scope>
    <source>
        <strain evidence="2 3">NCAIM B.02336</strain>
    </source>
</reference>